<organism evidence="8 9">
    <name type="scientific">Rhodoplanes serenus</name>
    <dbReference type="NCBI Taxonomy" id="200615"/>
    <lineage>
        <taxon>Bacteria</taxon>
        <taxon>Pseudomonadati</taxon>
        <taxon>Pseudomonadota</taxon>
        <taxon>Alphaproteobacteria</taxon>
        <taxon>Hyphomicrobiales</taxon>
        <taxon>Nitrobacteraceae</taxon>
        <taxon>Rhodoplanes</taxon>
    </lineage>
</organism>
<evidence type="ECO:0000256" key="5">
    <source>
        <dbReference type="ARBA" id="ARBA00045658"/>
    </source>
</evidence>
<dbReference type="RefSeq" id="WP_129608378.1">
    <property type="nucleotide sequence ID" value="NZ_UWOC01000111.1"/>
</dbReference>
<dbReference type="Gene3D" id="3.40.50.300">
    <property type="entry name" value="P-loop containing nucleotide triphosphate hydrolases"/>
    <property type="match status" value="1"/>
</dbReference>
<dbReference type="InterPro" id="IPR051316">
    <property type="entry name" value="Zinc-reg_GTPase_activator"/>
</dbReference>
<comment type="caution">
    <text evidence="8">The sequence shown here is derived from an EMBL/GenBank/DDBJ whole genome shotgun (WGS) entry which is preliminary data.</text>
</comment>
<dbReference type="InterPro" id="IPR003495">
    <property type="entry name" value="CobW/HypB/UreG_nucleotide-bd"/>
</dbReference>
<evidence type="ECO:0000259" key="7">
    <source>
        <dbReference type="SMART" id="SM00833"/>
    </source>
</evidence>
<evidence type="ECO:0000256" key="2">
    <source>
        <dbReference type="ARBA" id="ARBA00022801"/>
    </source>
</evidence>
<dbReference type="GO" id="GO:0016787">
    <property type="term" value="F:hydrolase activity"/>
    <property type="evidence" value="ECO:0007669"/>
    <property type="project" value="UniProtKB-KW"/>
</dbReference>
<accession>A0A447CNQ4</accession>
<dbReference type="Gene3D" id="3.30.1220.10">
    <property type="entry name" value="CobW-like, C-terminal domain"/>
    <property type="match status" value="1"/>
</dbReference>
<dbReference type="GO" id="GO:0000166">
    <property type="term" value="F:nucleotide binding"/>
    <property type="evidence" value="ECO:0007669"/>
    <property type="project" value="UniProtKB-KW"/>
</dbReference>
<evidence type="ECO:0000256" key="3">
    <source>
        <dbReference type="ARBA" id="ARBA00023186"/>
    </source>
</evidence>
<keyword evidence="2" id="KW-0378">Hydrolase</keyword>
<dbReference type="Pfam" id="PF02492">
    <property type="entry name" value="cobW"/>
    <property type="match status" value="1"/>
</dbReference>
<keyword evidence="3" id="KW-0143">Chaperone</keyword>
<comment type="function">
    <text evidence="5">Zinc chaperone that directly transfers zinc cofactor to target proteins, thereby activating them. Zinc is transferred from the CXCC motif in the GTPase domain to the zinc binding site in target proteins in a process requiring GTP hydrolysis.</text>
</comment>
<dbReference type="AlphaFoldDB" id="A0A447CNQ4"/>
<dbReference type="SUPFAM" id="SSF52540">
    <property type="entry name" value="P-loop containing nucleoside triphosphate hydrolases"/>
    <property type="match status" value="1"/>
</dbReference>
<dbReference type="PANTHER" id="PTHR13748:SF62">
    <property type="entry name" value="COBW DOMAIN-CONTAINING PROTEIN"/>
    <property type="match status" value="1"/>
</dbReference>
<evidence type="ECO:0000313" key="8">
    <source>
        <dbReference type="EMBL" id="VCU06773.1"/>
    </source>
</evidence>
<dbReference type="Pfam" id="PF07683">
    <property type="entry name" value="CobW_C"/>
    <property type="match status" value="1"/>
</dbReference>
<dbReference type="CDD" id="cd03112">
    <property type="entry name" value="CobW-like"/>
    <property type="match status" value="1"/>
</dbReference>
<gene>
    <name evidence="8" type="primary">yjiA_2</name>
    <name evidence="8" type="ORF">RHODGE_RHODGE_01420</name>
</gene>
<name>A0A447CNQ4_9BRAD</name>
<reference evidence="9" key="1">
    <citation type="submission" date="2018-10" db="EMBL/GenBank/DDBJ databases">
        <authorList>
            <person name="Peiro R."/>
            <person name="Begona"/>
            <person name="Cbmso G."/>
            <person name="Lopez M."/>
            <person name="Gonzalez S."/>
            <person name="Sacristan E."/>
            <person name="Castillo E."/>
        </authorList>
    </citation>
    <scope>NUCLEOTIDE SEQUENCE [LARGE SCALE GENOMIC DNA]</scope>
</reference>
<comment type="similarity">
    <text evidence="4">Belongs to the SIMIBI class G3E GTPase family. ZNG1 subfamily.</text>
</comment>
<protein>
    <submittedName>
        <fullName evidence="8">GTP-binding protein YjiA</fullName>
    </submittedName>
</protein>
<dbReference type="SMART" id="SM00833">
    <property type="entry name" value="CobW_C"/>
    <property type="match status" value="1"/>
</dbReference>
<dbReference type="InterPro" id="IPR027417">
    <property type="entry name" value="P-loop_NTPase"/>
</dbReference>
<dbReference type="InterPro" id="IPR011629">
    <property type="entry name" value="CobW-like_C"/>
</dbReference>
<dbReference type="OrthoDB" id="9808822at2"/>
<keyword evidence="1" id="KW-0547">Nucleotide-binding</keyword>
<keyword evidence="9" id="KW-1185">Reference proteome</keyword>
<dbReference type="EMBL" id="UWOC01000111">
    <property type="protein sequence ID" value="VCU06773.1"/>
    <property type="molecule type" value="Genomic_DNA"/>
</dbReference>
<dbReference type="Proteomes" id="UP000289200">
    <property type="component" value="Unassembled WGS sequence"/>
</dbReference>
<sequence length="334" mass="36371">MTKTETTTPVPVTILTGFLGAGKTTLLNYILTERHGHRIAVIENEFGEVNIDSGLVLTSEEEIYEMTNGCICCTASVRQDLIEVLQKLMARREKFDHILVETTGIADPTPVAAAFFVDDAVARQVTLDGIVTLVDAKHIGAHLDDPDLHGVDNQAVDQIVAADRLIVNKVDLVDEPEVASVEGRLRGLNATADIIRSSYAKVELEQILGIGAFDLSKTLAADAHFLDVSHHHHAHDPALETMSFVDPGAFVPARLDAFLRDLLAARGDDIFRLKGIVAMAGDPRRHVIQGVHRMMEIRSADPWGRQPRASRIVLIGRHLDRAAVEAGLRACLAG</sequence>
<evidence type="ECO:0000256" key="1">
    <source>
        <dbReference type="ARBA" id="ARBA00022741"/>
    </source>
</evidence>
<feature type="domain" description="CobW C-terminal" evidence="7">
    <location>
        <begin position="239"/>
        <end position="332"/>
    </location>
</feature>
<proteinExistence type="inferred from homology"/>
<dbReference type="SUPFAM" id="SSF90002">
    <property type="entry name" value="Hypothetical protein YjiA, C-terminal domain"/>
    <property type="match status" value="1"/>
</dbReference>
<dbReference type="GO" id="GO:0005737">
    <property type="term" value="C:cytoplasm"/>
    <property type="evidence" value="ECO:0007669"/>
    <property type="project" value="TreeGrafter"/>
</dbReference>
<evidence type="ECO:0000256" key="6">
    <source>
        <dbReference type="ARBA" id="ARBA00049117"/>
    </source>
</evidence>
<dbReference type="InterPro" id="IPR036627">
    <property type="entry name" value="CobW-likC_sf"/>
</dbReference>
<comment type="catalytic activity">
    <reaction evidence="6">
        <text>GTP + H2O = GDP + phosphate + H(+)</text>
        <dbReference type="Rhea" id="RHEA:19669"/>
        <dbReference type="ChEBI" id="CHEBI:15377"/>
        <dbReference type="ChEBI" id="CHEBI:15378"/>
        <dbReference type="ChEBI" id="CHEBI:37565"/>
        <dbReference type="ChEBI" id="CHEBI:43474"/>
        <dbReference type="ChEBI" id="CHEBI:58189"/>
    </reaction>
    <physiologicalReaction direction="left-to-right" evidence="6">
        <dbReference type="Rhea" id="RHEA:19670"/>
    </physiologicalReaction>
</comment>
<evidence type="ECO:0000313" key="9">
    <source>
        <dbReference type="Proteomes" id="UP000289200"/>
    </source>
</evidence>
<dbReference type="PANTHER" id="PTHR13748">
    <property type="entry name" value="COBW-RELATED"/>
    <property type="match status" value="1"/>
</dbReference>
<evidence type="ECO:0000256" key="4">
    <source>
        <dbReference type="ARBA" id="ARBA00034320"/>
    </source>
</evidence>